<evidence type="ECO:0000256" key="4">
    <source>
        <dbReference type="SAM" id="SignalP"/>
    </source>
</evidence>
<evidence type="ECO:0000256" key="2">
    <source>
        <dbReference type="ARBA" id="ARBA00022801"/>
    </source>
</evidence>
<sequence>MKVKNLMLCATALAPSLVWAKELPNIIYIVTDQQTASAMSCMGNDDLHTPNMDKLAQSGVLFRNAYCSTPLSGPARAAMFTGYTSHEVGLARNGTPIPDSLRTRTLGTLMQDAGYDCIYAGKWHVHTASMPDKEFGFTTIHPHSDNGLAEACVGFLEQEHIKPFFLVAGFDNPHNICEYARSQNLPWGNLKDLPQSEWPGLPLNFAKNPYDADVISYEQGLNYSAYPTRNYTPDDWRRYRSLYYRLVEKVDAEIGKILNAMDKQDLWKNTVVIFTSDHGDGVGAHHWNQKSALYEEVVNIPFIVTLPGKKNAGKEMPQLVNNGVDFFAAVCDWAGIRPPEGLHGVSFRALVEKADPSLKHQDYIVTETTFDKGGNTRGWALRTSRYKYVLYDKGRYREQLFDMEKDRGEMRNLAIEEKYKEILLQHREYLHNWMKLHHVAQIRKDVHTIPEVNPEYER</sequence>
<dbReference type="PROSITE" id="PS00523">
    <property type="entry name" value="SULFATASE_1"/>
    <property type="match status" value="1"/>
</dbReference>
<dbReference type="Pfam" id="PF00884">
    <property type="entry name" value="Sulfatase"/>
    <property type="match status" value="1"/>
</dbReference>
<keyword evidence="2" id="KW-0378">Hydrolase</keyword>
<dbReference type="InterPro" id="IPR000917">
    <property type="entry name" value="Sulfatase_N"/>
</dbReference>
<feature type="domain" description="Sulfatase N-terminal" evidence="5">
    <location>
        <begin position="24"/>
        <end position="336"/>
    </location>
</feature>
<organism evidence="6 7">
    <name type="scientific">Bacteroides stercorirosoris</name>
    <dbReference type="NCBI Taxonomy" id="871324"/>
    <lineage>
        <taxon>Bacteria</taxon>
        <taxon>Pseudomonadati</taxon>
        <taxon>Bacteroidota</taxon>
        <taxon>Bacteroidia</taxon>
        <taxon>Bacteroidales</taxon>
        <taxon>Bacteroidaceae</taxon>
        <taxon>Bacteroides</taxon>
    </lineage>
</organism>
<comment type="caution">
    <text evidence="6">The sequence shown here is derived from an EMBL/GenBank/DDBJ whole genome shotgun (WGS) entry which is preliminary data.</text>
</comment>
<evidence type="ECO:0000313" key="6">
    <source>
        <dbReference type="EMBL" id="RGX80615.1"/>
    </source>
</evidence>
<evidence type="ECO:0000256" key="1">
    <source>
        <dbReference type="ARBA" id="ARBA00008779"/>
    </source>
</evidence>
<dbReference type="PANTHER" id="PTHR46615:SF1">
    <property type="entry name" value="ARYLSULFATASE K"/>
    <property type="match status" value="1"/>
</dbReference>
<dbReference type="Proteomes" id="UP000286075">
    <property type="component" value="Unassembled WGS sequence"/>
</dbReference>
<keyword evidence="4" id="KW-0732">Signal</keyword>
<feature type="chain" id="PRO_5019370714" evidence="4">
    <location>
        <begin position="21"/>
        <end position="458"/>
    </location>
</feature>
<evidence type="ECO:0000259" key="5">
    <source>
        <dbReference type="Pfam" id="PF00884"/>
    </source>
</evidence>
<dbReference type="GO" id="GO:0004065">
    <property type="term" value="F:arylsulfatase activity"/>
    <property type="evidence" value="ECO:0007669"/>
    <property type="project" value="TreeGrafter"/>
</dbReference>
<proteinExistence type="inferred from homology"/>
<dbReference type="SUPFAM" id="SSF53649">
    <property type="entry name" value="Alkaline phosphatase-like"/>
    <property type="match status" value="1"/>
</dbReference>
<dbReference type="EMBL" id="QSCF01000003">
    <property type="protein sequence ID" value="RGX80615.1"/>
    <property type="molecule type" value="Genomic_DNA"/>
</dbReference>
<gene>
    <name evidence="6" type="ORF">DXA68_03365</name>
</gene>
<dbReference type="InterPro" id="IPR051849">
    <property type="entry name" value="GAG-degrading_sulfatase"/>
</dbReference>
<dbReference type="InterPro" id="IPR024607">
    <property type="entry name" value="Sulfatase_CS"/>
</dbReference>
<dbReference type="RefSeq" id="WP_117986617.1">
    <property type="nucleotide sequence ID" value="NZ_CABMFG010000003.1"/>
</dbReference>
<accession>A0A413HAB1</accession>
<comment type="PTM">
    <text evidence="3">The conversion to 3-oxoalanine (also known as C-formylglycine, FGly), of a serine or cysteine residue in prokaryotes and of a cysteine residue in eukaryotes, is critical for catalytic activity.</text>
</comment>
<dbReference type="PANTHER" id="PTHR46615">
    <property type="entry name" value="ARYLSULFATASE K"/>
    <property type="match status" value="1"/>
</dbReference>
<dbReference type="InterPro" id="IPR017850">
    <property type="entry name" value="Alkaline_phosphatase_core_sf"/>
</dbReference>
<name>A0A413HAB1_9BACE</name>
<dbReference type="Gene3D" id="3.40.720.10">
    <property type="entry name" value="Alkaline Phosphatase, subunit A"/>
    <property type="match status" value="1"/>
</dbReference>
<dbReference type="AlphaFoldDB" id="A0A413HAB1"/>
<feature type="modified residue" description="3-oxoalanine (Ser)" evidence="3">
    <location>
        <position position="72"/>
    </location>
</feature>
<dbReference type="GO" id="GO:0015024">
    <property type="term" value="F:glucuronate-2-sulfatase activity"/>
    <property type="evidence" value="ECO:0007669"/>
    <property type="project" value="TreeGrafter"/>
</dbReference>
<reference evidence="6 7" key="1">
    <citation type="submission" date="2018-08" db="EMBL/GenBank/DDBJ databases">
        <title>A genome reference for cultivated species of the human gut microbiota.</title>
        <authorList>
            <person name="Zou Y."/>
            <person name="Xue W."/>
            <person name="Luo G."/>
        </authorList>
    </citation>
    <scope>NUCLEOTIDE SEQUENCE [LARGE SCALE GENOMIC DNA]</scope>
    <source>
        <strain evidence="6 7">OF03-9BH</strain>
    </source>
</reference>
<evidence type="ECO:0000313" key="7">
    <source>
        <dbReference type="Proteomes" id="UP000286075"/>
    </source>
</evidence>
<dbReference type="OrthoDB" id="9762324at2"/>
<feature type="signal peptide" evidence="4">
    <location>
        <begin position="1"/>
        <end position="20"/>
    </location>
</feature>
<evidence type="ECO:0000256" key="3">
    <source>
        <dbReference type="PIRSR" id="PIRSR600917-52"/>
    </source>
</evidence>
<protein>
    <submittedName>
        <fullName evidence="6">DUF4976 domain-containing protein</fullName>
    </submittedName>
</protein>
<comment type="similarity">
    <text evidence="1">Belongs to the sulfatase family.</text>
</comment>